<accession>A0A6J7S5Z3</accession>
<dbReference type="EMBL" id="CAFBPZ010000019">
    <property type="protein sequence ID" value="CAB5036431.1"/>
    <property type="molecule type" value="Genomic_DNA"/>
</dbReference>
<dbReference type="Gene3D" id="3.30.590.10">
    <property type="entry name" value="Glutamine synthetase/guanido kinase, catalytic domain"/>
    <property type="match status" value="1"/>
</dbReference>
<dbReference type="PANTHER" id="PTHR42974">
    <property type="entry name" value="GLUTAMINE SYNTHETASE"/>
    <property type="match status" value="1"/>
</dbReference>
<reference evidence="3" key="1">
    <citation type="submission" date="2020-05" db="EMBL/GenBank/DDBJ databases">
        <authorList>
            <person name="Chiriac C."/>
            <person name="Salcher M."/>
            <person name="Ghai R."/>
            <person name="Kavagutti S V."/>
        </authorList>
    </citation>
    <scope>NUCLEOTIDE SEQUENCE</scope>
</reference>
<dbReference type="Gene3D" id="1.20.120.1560">
    <property type="match status" value="1"/>
</dbReference>
<dbReference type="InterPro" id="IPR022147">
    <property type="entry name" value="GSIII_N"/>
</dbReference>
<dbReference type="PROSITE" id="PS00181">
    <property type="entry name" value="GLNA_ATP"/>
    <property type="match status" value="1"/>
</dbReference>
<dbReference type="Pfam" id="PF00120">
    <property type="entry name" value="Gln-synt_C"/>
    <property type="match status" value="1"/>
</dbReference>
<dbReference type="GO" id="GO:0004356">
    <property type="term" value="F:glutamine synthetase activity"/>
    <property type="evidence" value="ECO:0007669"/>
    <property type="project" value="InterPro"/>
</dbReference>
<evidence type="ECO:0000313" key="3">
    <source>
        <dbReference type="EMBL" id="CAB5036431.1"/>
    </source>
</evidence>
<evidence type="ECO:0000259" key="2">
    <source>
        <dbReference type="PROSITE" id="PS51987"/>
    </source>
</evidence>
<dbReference type="InterPro" id="IPR027303">
    <property type="entry name" value="Gln_synth_gly_rich_site"/>
</dbReference>
<dbReference type="PANTHER" id="PTHR42974:SF1">
    <property type="entry name" value="TYPE-3 GLUTAMINE SYNTHETASE"/>
    <property type="match status" value="1"/>
</dbReference>
<dbReference type="SUPFAM" id="SSF55931">
    <property type="entry name" value="Glutamine synthetase/guanido kinase"/>
    <property type="match status" value="1"/>
</dbReference>
<dbReference type="PROSITE" id="PS51986">
    <property type="entry name" value="GS_BETA_GRASP"/>
    <property type="match status" value="1"/>
</dbReference>
<dbReference type="AlphaFoldDB" id="A0A6J7S5Z3"/>
<dbReference type="InterPro" id="IPR014746">
    <property type="entry name" value="Gln_synth/guanido_kin_cat_dom"/>
</dbReference>
<dbReference type="InterPro" id="IPR040577">
    <property type="entry name" value="Gln-synt_C"/>
</dbReference>
<dbReference type="GO" id="GO:0006542">
    <property type="term" value="P:glutamine biosynthetic process"/>
    <property type="evidence" value="ECO:0007669"/>
    <property type="project" value="InterPro"/>
</dbReference>
<protein>
    <submittedName>
        <fullName evidence="3">Unannotated protein</fullName>
    </submittedName>
</protein>
<dbReference type="InterPro" id="IPR052725">
    <property type="entry name" value="GS_Type-3"/>
</dbReference>
<sequence>MSGNAVRLQAIKDVEAYVPPAVSYDPSEAPGEIYGQNVFNNAVMLRRLPKNVYKSVSDTIENGTKLDPTVADAVAAAMRDWALEKGATHYAHVFYPLTGFTAEKHDSFFEPVGDGTTLAEFAGKTLIQGEPDASSFPNGGLRATFEARGYTGWDVTSPAYILESPNGNTLCIPTVFLSMTGDALDLKTPLLRAQQAMSEQAERVLRLFGNDPDHVVSYCGPEQEYFLIDRHFFLARPDLLNAGRSLFGHKPPKGQEFDDHYFGAIPERVLGMMMDAERELFKLGIPAKTRHNEVAPGQFEIAPVFERANIASDHQQLLMTTLTSVAKRHGMACLFHEKPFAGINGSGKHVNFSMGNGRQGNLLNPGDTPHDNAQFLVFCAAVIRAVHKYGGLLRVSVASASNDHRLGANEAPPAIISIFLGDQLADVFQQIADGGATSSKRKGTLRVGVDTLPDLPADPGDRNRTSPFAFTGNRFEFRAPGSMQSVAGPMTTINAMLAEALDFIANDLEASLAKGVEFNNAVQAVLATIMNEHGAVVFNGNGYSDEWQVEAAERGLLNLRTTIDALPQLITPEAIELFEKYGVFSSREMHSRYEVALEQYVNSIAVEAKITLEMGTTMVLPAAIRYQTELAGNAVALKAAGIDADISTLKSISTTVSELSAAIAALRAALNADMGHDLMDEAIYARDVLLPAMSQTRAAADTLEGVVADDLWPLPTYQEMLHIL</sequence>
<dbReference type="PROSITE" id="PS51987">
    <property type="entry name" value="GS_CATALYTIC"/>
    <property type="match status" value="1"/>
</dbReference>
<feature type="domain" description="GS catalytic" evidence="2">
    <location>
        <begin position="197"/>
        <end position="619"/>
    </location>
</feature>
<dbReference type="InterPro" id="IPR008146">
    <property type="entry name" value="Gln_synth_cat_dom"/>
</dbReference>
<dbReference type="SMART" id="SM01230">
    <property type="entry name" value="Gln-synt_C"/>
    <property type="match status" value="1"/>
</dbReference>
<organism evidence="3">
    <name type="scientific">freshwater metagenome</name>
    <dbReference type="NCBI Taxonomy" id="449393"/>
    <lineage>
        <taxon>unclassified sequences</taxon>
        <taxon>metagenomes</taxon>
        <taxon>ecological metagenomes</taxon>
    </lineage>
</organism>
<gene>
    <name evidence="3" type="ORF">UFOPK4237_00468</name>
</gene>
<name>A0A6J7S5Z3_9ZZZZ</name>
<dbReference type="Pfam" id="PF12437">
    <property type="entry name" value="GSIII_N"/>
    <property type="match status" value="1"/>
</dbReference>
<dbReference type="InterPro" id="IPR008147">
    <property type="entry name" value="Gln_synt_N"/>
</dbReference>
<proteinExistence type="predicted"/>
<evidence type="ECO:0000259" key="1">
    <source>
        <dbReference type="PROSITE" id="PS51986"/>
    </source>
</evidence>
<dbReference type="Pfam" id="PF18318">
    <property type="entry name" value="Gln-synt_C-ter"/>
    <property type="match status" value="1"/>
</dbReference>
<feature type="domain" description="GS beta-grasp" evidence="1">
    <location>
        <begin position="88"/>
        <end position="181"/>
    </location>
</feature>